<dbReference type="OrthoDB" id="327305at2"/>
<dbReference type="Proteomes" id="UP000232188">
    <property type="component" value="Unassembled WGS sequence"/>
</dbReference>
<dbReference type="Proteomes" id="UP000232149">
    <property type="component" value="Unassembled WGS sequence"/>
</dbReference>
<evidence type="ECO:0000313" key="2">
    <source>
        <dbReference type="EMBL" id="PJZ62609.1"/>
    </source>
</evidence>
<comment type="caution">
    <text evidence="1">The sequence shown here is derived from an EMBL/GenBank/DDBJ whole genome shotgun (WGS) entry which is preliminary data.</text>
</comment>
<reference evidence="3 4" key="1">
    <citation type="submission" date="2017-07" db="EMBL/GenBank/DDBJ databases">
        <title>Leptospira spp. isolated from tropical soils.</title>
        <authorList>
            <person name="Thibeaux R."/>
            <person name="Iraola G."/>
            <person name="Ferres I."/>
            <person name="Bierque E."/>
            <person name="Girault D."/>
            <person name="Soupe-Gilbert M.-E."/>
            <person name="Picardeau M."/>
            <person name="Goarant C."/>
        </authorList>
    </citation>
    <scope>NUCLEOTIDE SEQUENCE [LARGE SCALE GENOMIC DNA]</scope>
    <source>
        <strain evidence="1 4">FH2-B-C1</strain>
        <strain evidence="2 3">FH2-B-D1</strain>
    </source>
</reference>
<gene>
    <name evidence="2" type="ORF">CH376_07360</name>
    <name evidence="1" type="ORF">CH380_11580</name>
</gene>
<keyword evidence="3" id="KW-1185">Reference proteome</keyword>
<dbReference type="EMBL" id="NPDV01000009">
    <property type="protein sequence ID" value="PJZ53053.1"/>
    <property type="molecule type" value="Genomic_DNA"/>
</dbReference>
<evidence type="ECO:0000313" key="1">
    <source>
        <dbReference type="EMBL" id="PJZ53053.1"/>
    </source>
</evidence>
<dbReference type="EMBL" id="NPDU01000014">
    <property type="protein sequence ID" value="PJZ62609.1"/>
    <property type="molecule type" value="Genomic_DNA"/>
</dbReference>
<proteinExistence type="predicted"/>
<organism evidence="1 4">
    <name type="scientific">Leptospira adleri</name>
    <dbReference type="NCBI Taxonomy" id="2023186"/>
    <lineage>
        <taxon>Bacteria</taxon>
        <taxon>Pseudomonadati</taxon>
        <taxon>Spirochaetota</taxon>
        <taxon>Spirochaetia</taxon>
        <taxon>Leptospirales</taxon>
        <taxon>Leptospiraceae</taxon>
        <taxon>Leptospira</taxon>
    </lineage>
</organism>
<dbReference type="RefSeq" id="WP_100785909.1">
    <property type="nucleotide sequence ID" value="NZ_NPDU01000014.1"/>
</dbReference>
<protein>
    <submittedName>
        <fullName evidence="1">Uncharacterized protein</fullName>
    </submittedName>
</protein>
<evidence type="ECO:0000313" key="3">
    <source>
        <dbReference type="Proteomes" id="UP000232149"/>
    </source>
</evidence>
<sequence length="184" mass="19441">MQIKIKVATLILMIVSLMIFLNCEKDKKEDLAPLLALVALTPLTSATQQATDLPQPPLNTASMKLGTVQYTLTDLQDCKLGIGNVGIVIGQLPNVLPVLNLHSIDPTKTTVTIGAGGSQMDIDKAAGVVYMAGKNKVAGNCSATVKENTATVYDLQAIDCPVTDELGGNAPDTTVSFRVRCTKQ</sequence>
<name>A0A2M9YNF0_9LEPT</name>
<dbReference type="AlphaFoldDB" id="A0A2M9YNF0"/>
<evidence type="ECO:0000313" key="4">
    <source>
        <dbReference type="Proteomes" id="UP000232188"/>
    </source>
</evidence>
<accession>A0A2M9YNF0</accession>